<evidence type="ECO:0000313" key="3">
    <source>
        <dbReference type="Proteomes" id="UP001604336"/>
    </source>
</evidence>
<dbReference type="PANTHER" id="PTHR48046:SF1">
    <property type="entry name" value="GLYCOSYLTRANSFERASE-RELATED"/>
    <property type="match status" value="1"/>
</dbReference>
<dbReference type="PANTHER" id="PTHR48046">
    <property type="entry name" value="UDP-GLYCOSYLTRANSFERASE 72E1"/>
    <property type="match status" value="1"/>
</dbReference>
<keyword evidence="1" id="KW-0328">Glycosyltransferase</keyword>
<organism evidence="2 3">
    <name type="scientific">Abeliophyllum distichum</name>
    <dbReference type="NCBI Taxonomy" id="126358"/>
    <lineage>
        <taxon>Eukaryota</taxon>
        <taxon>Viridiplantae</taxon>
        <taxon>Streptophyta</taxon>
        <taxon>Embryophyta</taxon>
        <taxon>Tracheophyta</taxon>
        <taxon>Spermatophyta</taxon>
        <taxon>Magnoliopsida</taxon>
        <taxon>eudicotyledons</taxon>
        <taxon>Gunneridae</taxon>
        <taxon>Pentapetalae</taxon>
        <taxon>asterids</taxon>
        <taxon>lamiids</taxon>
        <taxon>Lamiales</taxon>
        <taxon>Oleaceae</taxon>
        <taxon>Forsythieae</taxon>
        <taxon>Abeliophyllum</taxon>
    </lineage>
</organism>
<evidence type="ECO:0000256" key="1">
    <source>
        <dbReference type="ARBA" id="ARBA00022676"/>
    </source>
</evidence>
<reference evidence="3" key="1">
    <citation type="submission" date="2024-07" db="EMBL/GenBank/DDBJ databases">
        <title>Two chromosome-level genome assemblies of Korean endemic species Abeliophyllum distichum and Forsythia ovata (Oleaceae).</title>
        <authorList>
            <person name="Jang H."/>
        </authorList>
    </citation>
    <scope>NUCLEOTIDE SEQUENCE [LARGE SCALE GENOMIC DNA]</scope>
</reference>
<proteinExistence type="predicted"/>
<dbReference type="Proteomes" id="UP001604336">
    <property type="component" value="Unassembled WGS sequence"/>
</dbReference>
<protein>
    <submittedName>
        <fullName evidence="2">UDP-glycosyltransferase 72E1</fullName>
    </submittedName>
</protein>
<keyword evidence="1" id="KW-0808">Transferase</keyword>
<gene>
    <name evidence="2" type="ORF">Adt_23986</name>
</gene>
<comment type="caution">
    <text evidence="2">The sequence shown here is derived from an EMBL/GenBank/DDBJ whole genome shotgun (WGS) entry which is preliminary data.</text>
</comment>
<accession>A0ABD1SD78</accession>
<keyword evidence="3" id="KW-1185">Reference proteome</keyword>
<dbReference type="SUPFAM" id="SSF53756">
    <property type="entry name" value="UDP-Glycosyltransferase/glycogen phosphorylase"/>
    <property type="match status" value="1"/>
</dbReference>
<name>A0ABD1SD78_9LAMI</name>
<sequence>MDGSKLHVAILASPGIGHLIPVLVLANRLATHYGVEVSVLVVTSVFSPLESQLLKLPAERSLVHIIELPPVDISHLIKPDTKVVTQLCMMLREALPGVRSIISAMNHRP</sequence>
<dbReference type="EMBL" id="JBFOLK010000007">
    <property type="protein sequence ID" value="KAL2498436.1"/>
    <property type="molecule type" value="Genomic_DNA"/>
</dbReference>
<evidence type="ECO:0000313" key="2">
    <source>
        <dbReference type="EMBL" id="KAL2498436.1"/>
    </source>
</evidence>
<dbReference type="Gene3D" id="3.40.50.2000">
    <property type="entry name" value="Glycogen Phosphorylase B"/>
    <property type="match status" value="1"/>
</dbReference>
<dbReference type="GO" id="GO:0016757">
    <property type="term" value="F:glycosyltransferase activity"/>
    <property type="evidence" value="ECO:0007669"/>
    <property type="project" value="UniProtKB-KW"/>
</dbReference>
<dbReference type="AlphaFoldDB" id="A0ABD1SD78"/>